<protein>
    <submittedName>
        <fullName evidence="1">Uncharacterized protein</fullName>
    </submittedName>
</protein>
<sequence length="199" mass="21770">MNAPVVPLKNLATLSEQAVPPLRSLKIYRPACVCVAKIQCVFATVALSFYAAVCLAEQSTVLPVEQADLPVYHVGDTWSFGSPESAYPASVTRHTVVEVTPQQTRMSVQHPHGEPHEHNFDSTGNVTVDGSYSYQPNSGLMRFPLKVGESWSTDYTVTRRERSSLWMTSHVSVEGSEVVHVKAGDFSLEPVIGQCTCFA</sequence>
<comment type="caution">
    <text evidence="1">The sequence shown here is derived from an EMBL/GenBank/DDBJ whole genome shotgun (WGS) entry which is preliminary data.</text>
</comment>
<dbReference type="AlphaFoldDB" id="A0A1N7SPH0"/>
<organism evidence="1 2">
    <name type="scientific">Paraburkholderia piptadeniae</name>
    <dbReference type="NCBI Taxonomy" id="1701573"/>
    <lineage>
        <taxon>Bacteria</taxon>
        <taxon>Pseudomonadati</taxon>
        <taxon>Pseudomonadota</taxon>
        <taxon>Betaproteobacteria</taxon>
        <taxon>Burkholderiales</taxon>
        <taxon>Burkholderiaceae</taxon>
        <taxon>Paraburkholderia</taxon>
    </lineage>
</organism>
<accession>A0A1N7SPH0</accession>
<reference evidence="1" key="1">
    <citation type="submission" date="2016-12" db="EMBL/GenBank/DDBJ databases">
        <authorList>
            <person name="Moulin L."/>
        </authorList>
    </citation>
    <scope>NUCLEOTIDE SEQUENCE [LARGE SCALE GENOMIC DNA]</scope>
    <source>
        <strain evidence="1">STM 7183</strain>
    </source>
</reference>
<dbReference type="EMBL" id="CYGY02000068">
    <property type="protein sequence ID" value="SIT49278.1"/>
    <property type="molecule type" value="Genomic_DNA"/>
</dbReference>
<gene>
    <name evidence="1" type="ORF">BN2476_680046</name>
</gene>
<evidence type="ECO:0000313" key="1">
    <source>
        <dbReference type="EMBL" id="SIT49278.1"/>
    </source>
</evidence>
<keyword evidence="2" id="KW-1185">Reference proteome</keyword>
<dbReference type="Proteomes" id="UP000195569">
    <property type="component" value="Unassembled WGS sequence"/>
</dbReference>
<evidence type="ECO:0000313" key="2">
    <source>
        <dbReference type="Proteomes" id="UP000195569"/>
    </source>
</evidence>
<name>A0A1N7SPH0_9BURK</name>
<proteinExistence type="predicted"/>